<dbReference type="GO" id="GO:0006508">
    <property type="term" value="P:proteolysis"/>
    <property type="evidence" value="ECO:0007669"/>
    <property type="project" value="UniProtKB-KW"/>
</dbReference>
<keyword evidence="3" id="KW-1185">Reference proteome</keyword>
<evidence type="ECO:0000256" key="1">
    <source>
        <dbReference type="SAM" id="MobiDB-lite"/>
    </source>
</evidence>
<accession>A0A6G4V4I0</accession>
<name>A0A6G4V4I0_9ACTN</name>
<dbReference type="Pfam" id="PF13650">
    <property type="entry name" value="Asp_protease_2"/>
    <property type="match status" value="1"/>
</dbReference>
<dbReference type="PROSITE" id="PS51257">
    <property type="entry name" value="PROKAR_LIPOPROTEIN"/>
    <property type="match status" value="1"/>
</dbReference>
<proteinExistence type="predicted"/>
<dbReference type="RefSeq" id="WP_165259244.1">
    <property type="nucleotide sequence ID" value="NZ_JAAKZY010000039.1"/>
</dbReference>
<gene>
    <name evidence="2" type="ORF">G5C60_15035</name>
</gene>
<dbReference type="EMBL" id="JAAKZY010000039">
    <property type="protein sequence ID" value="NGO08881.1"/>
    <property type="molecule type" value="Genomic_DNA"/>
</dbReference>
<dbReference type="Gene3D" id="2.40.70.10">
    <property type="entry name" value="Acid Proteases"/>
    <property type="match status" value="1"/>
</dbReference>
<protein>
    <submittedName>
        <fullName evidence="2">Clan AA aspartic protease</fullName>
    </submittedName>
</protein>
<comment type="caution">
    <text evidence="2">The sequence shown here is derived from an EMBL/GenBank/DDBJ whole genome shotgun (WGS) entry which is preliminary data.</text>
</comment>
<dbReference type="InterPro" id="IPR021109">
    <property type="entry name" value="Peptidase_aspartic_dom_sf"/>
</dbReference>
<evidence type="ECO:0000313" key="3">
    <source>
        <dbReference type="Proteomes" id="UP000472335"/>
    </source>
</evidence>
<dbReference type="InterPro" id="IPR034122">
    <property type="entry name" value="Retropepsin-like_bacterial"/>
</dbReference>
<dbReference type="SUPFAM" id="SSF50630">
    <property type="entry name" value="Acid proteases"/>
    <property type="match status" value="1"/>
</dbReference>
<feature type="region of interest" description="Disordered" evidence="1">
    <location>
        <begin position="34"/>
        <end position="60"/>
    </location>
</feature>
<dbReference type="CDD" id="cd05483">
    <property type="entry name" value="retropepsin_like_bacteria"/>
    <property type="match status" value="1"/>
</dbReference>
<feature type="compositionally biased region" description="Low complexity" evidence="1">
    <location>
        <begin position="34"/>
        <end position="54"/>
    </location>
</feature>
<dbReference type="GO" id="GO:0004190">
    <property type="term" value="F:aspartic-type endopeptidase activity"/>
    <property type="evidence" value="ECO:0007669"/>
    <property type="project" value="InterPro"/>
</dbReference>
<keyword evidence="2" id="KW-0645">Protease</keyword>
<evidence type="ECO:0000313" key="2">
    <source>
        <dbReference type="EMBL" id="NGO08881.1"/>
    </source>
</evidence>
<organism evidence="2 3">
    <name type="scientific">Streptomyces scabichelini</name>
    <dbReference type="NCBI Taxonomy" id="2711217"/>
    <lineage>
        <taxon>Bacteria</taxon>
        <taxon>Bacillati</taxon>
        <taxon>Actinomycetota</taxon>
        <taxon>Actinomycetes</taxon>
        <taxon>Kitasatosporales</taxon>
        <taxon>Streptomycetaceae</taxon>
        <taxon>Streptomyces</taxon>
    </lineage>
</organism>
<dbReference type="InterPro" id="IPR001969">
    <property type="entry name" value="Aspartic_peptidase_AS"/>
</dbReference>
<dbReference type="PROSITE" id="PS00141">
    <property type="entry name" value="ASP_PROTEASE"/>
    <property type="match status" value="1"/>
</dbReference>
<keyword evidence="2" id="KW-0378">Hydrolase</keyword>
<dbReference type="Proteomes" id="UP000472335">
    <property type="component" value="Unassembled WGS sequence"/>
</dbReference>
<sequence>MSLSLSRHAGRARGGAVALCLTAALLAGCAEISTDGSGKSGASGESGSSPSRSAEAAREVPLTVVEGGGQRMVFVRVSILGEGPFTFALDTGASSSAVDDDVVRRLDLARTGERQLISGVTGTDTVPVVEVPRWSAGDVRLDPAEATVIDLGGLAGGRNIHGLLGSDVLGDFGWITVDYEDETLRFPPG</sequence>
<dbReference type="AlphaFoldDB" id="A0A6G4V4I0"/>
<reference evidence="2 3" key="1">
    <citation type="submission" date="2020-02" db="EMBL/GenBank/DDBJ databases">
        <title>Whole-genome analyses of novel actinobacteria.</title>
        <authorList>
            <person name="Sahin N."/>
            <person name="Gencbay T."/>
        </authorList>
    </citation>
    <scope>NUCLEOTIDE SEQUENCE [LARGE SCALE GENOMIC DNA]</scope>
    <source>
        <strain evidence="2 3">HC44</strain>
    </source>
</reference>